<sequence length="188" mass="20147">MTVTQTQSEKIVIRSFTSVQWDGSSVPKPVNVFAKFRGKRLWAGIIAFVILCNLGVFGTVVIVLAFIGLVIAMIWSTGKLSPQQAFMSDLMAEVNDAVVELTDNADARLSVKDLVALRGSDRDIPLPVNGVSGLNLRVVSDGPGAERIAAIARTDDRIRTTKVIVAATAPDYGTASFDRLLQTTLDAA</sequence>
<keyword evidence="1" id="KW-1133">Transmembrane helix</keyword>
<gene>
    <name evidence="2" type="ORF">AU252_05330</name>
</gene>
<dbReference type="Proteomes" id="UP000065151">
    <property type="component" value="Chromosome"/>
</dbReference>
<protein>
    <submittedName>
        <fullName evidence="2">Uncharacterized protein</fullName>
    </submittedName>
</protein>
<reference evidence="2 3" key="1">
    <citation type="submission" date="2015-12" db="EMBL/GenBank/DDBJ databases">
        <authorList>
            <person name="Shamseldin A."/>
            <person name="Moawad H."/>
            <person name="Abd El-Rahim W.M."/>
            <person name="Sadowsky M.J."/>
        </authorList>
    </citation>
    <scope>NUCLEOTIDE SEQUENCE [LARGE SCALE GENOMIC DNA]</scope>
    <source>
        <strain evidence="2 3">Ar51</strain>
    </source>
</reference>
<feature type="transmembrane region" description="Helical" evidence="1">
    <location>
        <begin position="45"/>
        <end position="75"/>
    </location>
</feature>
<proteinExistence type="predicted"/>
<dbReference type="AlphaFoldDB" id="A0A0U3QM43"/>
<evidence type="ECO:0000256" key="1">
    <source>
        <dbReference type="SAM" id="Phobius"/>
    </source>
</evidence>
<name>A0A0U3QM43_9MICC</name>
<accession>A0A0U3QM43</accession>
<dbReference type="EMBL" id="CP013747">
    <property type="protein sequence ID" value="ALV40661.1"/>
    <property type="molecule type" value="Genomic_DNA"/>
</dbReference>
<evidence type="ECO:0000313" key="3">
    <source>
        <dbReference type="Proteomes" id="UP000065151"/>
    </source>
</evidence>
<evidence type="ECO:0000313" key="2">
    <source>
        <dbReference type="EMBL" id="ALV40661.1"/>
    </source>
</evidence>
<keyword evidence="1" id="KW-0472">Membrane</keyword>
<dbReference type="STRING" id="121292.AU252_05330"/>
<dbReference type="KEGG" id="psul:AU252_05330"/>
<keyword evidence="1" id="KW-0812">Transmembrane</keyword>
<organism evidence="2">
    <name type="scientific">Pseudarthrobacter sulfonivorans</name>
    <dbReference type="NCBI Taxonomy" id="121292"/>
    <lineage>
        <taxon>Bacteria</taxon>
        <taxon>Bacillati</taxon>
        <taxon>Actinomycetota</taxon>
        <taxon>Actinomycetes</taxon>
        <taxon>Micrococcales</taxon>
        <taxon>Micrococcaceae</taxon>
        <taxon>Pseudarthrobacter</taxon>
    </lineage>
</organism>